<dbReference type="GO" id="GO:0005886">
    <property type="term" value="C:plasma membrane"/>
    <property type="evidence" value="ECO:0007669"/>
    <property type="project" value="InterPro"/>
</dbReference>
<organism evidence="10 11">
    <name type="scientific">Biomphalaria pfeifferi</name>
    <name type="common">Bloodfluke planorb</name>
    <name type="synonym">Freshwater snail</name>
    <dbReference type="NCBI Taxonomy" id="112525"/>
    <lineage>
        <taxon>Eukaryota</taxon>
        <taxon>Metazoa</taxon>
        <taxon>Spiralia</taxon>
        <taxon>Lophotrochozoa</taxon>
        <taxon>Mollusca</taxon>
        <taxon>Gastropoda</taxon>
        <taxon>Heterobranchia</taxon>
        <taxon>Euthyneura</taxon>
        <taxon>Panpulmonata</taxon>
        <taxon>Hygrophila</taxon>
        <taxon>Lymnaeoidea</taxon>
        <taxon>Planorbidae</taxon>
        <taxon>Biomphalaria</taxon>
    </lineage>
</organism>
<dbReference type="SUPFAM" id="SSF49313">
    <property type="entry name" value="Cadherin-like"/>
    <property type="match status" value="1"/>
</dbReference>
<dbReference type="SMART" id="SM00112">
    <property type="entry name" value="CA"/>
    <property type="match status" value="1"/>
</dbReference>
<keyword evidence="5" id="KW-0130">Cell adhesion</keyword>
<evidence type="ECO:0000256" key="2">
    <source>
        <dbReference type="ARBA" id="ARBA00022692"/>
    </source>
</evidence>
<reference evidence="10" key="2">
    <citation type="submission" date="2023-04" db="EMBL/GenBank/DDBJ databases">
        <authorList>
            <person name="Bu L."/>
            <person name="Lu L."/>
            <person name="Laidemitt M.R."/>
            <person name="Zhang S.M."/>
            <person name="Mutuku M."/>
            <person name="Mkoji G."/>
            <person name="Steinauer M."/>
            <person name="Loker E.S."/>
        </authorList>
    </citation>
    <scope>NUCLEOTIDE SEQUENCE</scope>
    <source>
        <strain evidence="10">KasaAsao</strain>
        <tissue evidence="10">Whole Snail</tissue>
    </source>
</reference>
<dbReference type="InterPro" id="IPR002126">
    <property type="entry name" value="Cadherin-like_dom"/>
</dbReference>
<evidence type="ECO:0000313" key="11">
    <source>
        <dbReference type="Proteomes" id="UP001233172"/>
    </source>
</evidence>
<proteinExistence type="predicted"/>
<dbReference type="InterPro" id="IPR020894">
    <property type="entry name" value="Cadherin_CS"/>
</dbReference>
<feature type="non-terminal residue" evidence="10">
    <location>
        <position position="1"/>
    </location>
</feature>
<evidence type="ECO:0000313" key="10">
    <source>
        <dbReference type="EMBL" id="KAK0049840.1"/>
    </source>
</evidence>
<keyword evidence="11" id="KW-1185">Reference proteome</keyword>
<keyword evidence="4 8" id="KW-0106">Calcium</keyword>
<evidence type="ECO:0000256" key="3">
    <source>
        <dbReference type="ARBA" id="ARBA00022737"/>
    </source>
</evidence>
<dbReference type="GO" id="GO:0007156">
    <property type="term" value="P:homophilic cell adhesion via plasma membrane adhesion molecules"/>
    <property type="evidence" value="ECO:0007669"/>
    <property type="project" value="InterPro"/>
</dbReference>
<keyword evidence="3" id="KW-0677">Repeat</keyword>
<dbReference type="Proteomes" id="UP001233172">
    <property type="component" value="Unassembled WGS sequence"/>
</dbReference>
<name>A0AAD8B867_BIOPF</name>
<reference evidence="10" key="1">
    <citation type="journal article" date="2023" name="PLoS Negl. Trop. Dis.">
        <title>A genome sequence for Biomphalaria pfeifferi, the major vector snail for the human-infecting parasite Schistosoma mansoni.</title>
        <authorList>
            <person name="Bu L."/>
            <person name="Lu L."/>
            <person name="Laidemitt M.R."/>
            <person name="Zhang S.M."/>
            <person name="Mutuku M."/>
            <person name="Mkoji G."/>
            <person name="Steinauer M."/>
            <person name="Loker E.S."/>
        </authorList>
    </citation>
    <scope>NUCLEOTIDE SEQUENCE</scope>
    <source>
        <strain evidence="10">KasaAsao</strain>
    </source>
</reference>
<dbReference type="Pfam" id="PF00028">
    <property type="entry name" value="Cadherin"/>
    <property type="match status" value="1"/>
</dbReference>
<dbReference type="PROSITE" id="PS00232">
    <property type="entry name" value="CADHERIN_1"/>
    <property type="match status" value="1"/>
</dbReference>
<dbReference type="PROSITE" id="PS50268">
    <property type="entry name" value="CADHERIN_2"/>
    <property type="match status" value="1"/>
</dbReference>
<evidence type="ECO:0000256" key="7">
    <source>
        <dbReference type="ARBA" id="ARBA00023136"/>
    </source>
</evidence>
<evidence type="ECO:0000256" key="4">
    <source>
        <dbReference type="ARBA" id="ARBA00022837"/>
    </source>
</evidence>
<dbReference type="PANTHER" id="PTHR24025:SF23">
    <property type="entry name" value="NEURAL-CADHERIN"/>
    <property type="match status" value="1"/>
</dbReference>
<evidence type="ECO:0000259" key="9">
    <source>
        <dbReference type="PROSITE" id="PS50268"/>
    </source>
</evidence>
<dbReference type="Gene3D" id="2.60.40.60">
    <property type="entry name" value="Cadherins"/>
    <property type="match status" value="1"/>
</dbReference>
<accession>A0AAD8B867</accession>
<dbReference type="PANTHER" id="PTHR24025">
    <property type="entry name" value="DESMOGLEIN FAMILY MEMBER"/>
    <property type="match status" value="1"/>
</dbReference>
<keyword evidence="2" id="KW-0812">Transmembrane</keyword>
<protein>
    <submittedName>
        <fullName evidence="10">Protocadherin Fat 3</fullName>
    </submittedName>
</protein>
<dbReference type="EMBL" id="JASAOG010000121">
    <property type="protein sequence ID" value="KAK0049840.1"/>
    <property type="molecule type" value="Genomic_DNA"/>
</dbReference>
<evidence type="ECO:0000256" key="8">
    <source>
        <dbReference type="PROSITE-ProRule" id="PRU00043"/>
    </source>
</evidence>
<dbReference type="CDD" id="cd11304">
    <property type="entry name" value="Cadherin_repeat"/>
    <property type="match status" value="1"/>
</dbReference>
<dbReference type="InterPro" id="IPR015919">
    <property type="entry name" value="Cadherin-like_sf"/>
</dbReference>
<sequence>NTSDTRSSSVTFTLTVLDINDNPPECKEQVHYTSITEKTTALTQVYSLNCTDSDYSASFRNLSYTIVQGNTTLFSVNSSGAIETLDVLDYKLIEKETLLIKVSDDGPHAVPTVTVFIEVTEINDKSSSSPWQPAIPTDSAYHLAENRSVGTTLFTVNANDKDKRNGTTSTH</sequence>
<evidence type="ECO:0000256" key="6">
    <source>
        <dbReference type="ARBA" id="ARBA00022989"/>
    </source>
</evidence>
<evidence type="ECO:0000256" key="1">
    <source>
        <dbReference type="ARBA" id="ARBA00004370"/>
    </source>
</evidence>
<evidence type="ECO:0000256" key="5">
    <source>
        <dbReference type="ARBA" id="ARBA00022889"/>
    </source>
</evidence>
<comment type="subcellular location">
    <subcellularLocation>
        <location evidence="1">Membrane</location>
    </subcellularLocation>
</comment>
<comment type="caution">
    <text evidence="10">The sequence shown here is derived from an EMBL/GenBank/DDBJ whole genome shotgun (WGS) entry which is preliminary data.</text>
</comment>
<dbReference type="PRINTS" id="PR00205">
    <property type="entry name" value="CADHERIN"/>
</dbReference>
<dbReference type="InterPro" id="IPR050971">
    <property type="entry name" value="Cadherin-domain_protein"/>
</dbReference>
<gene>
    <name evidence="10" type="ORF">Bpfe_020732</name>
</gene>
<keyword evidence="6" id="KW-1133">Transmembrane helix</keyword>
<keyword evidence="7" id="KW-0472">Membrane</keyword>
<dbReference type="GO" id="GO:0005911">
    <property type="term" value="C:cell-cell junction"/>
    <property type="evidence" value="ECO:0007669"/>
    <property type="project" value="TreeGrafter"/>
</dbReference>
<dbReference type="AlphaFoldDB" id="A0AAD8B867"/>
<dbReference type="GO" id="GO:0005509">
    <property type="term" value="F:calcium ion binding"/>
    <property type="evidence" value="ECO:0007669"/>
    <property type="project" value="UniProtKB-UniRule"/>
</dbReference>
<feature type="domain" description="Cadherin" evidence="9">
    <location>
        <begin position="27"/>
        <end position="135"/>
    </location>
</feature>